<feature type="region of interest" description="Disordered" evidence="7">
    <location>
        <begin position="477"/>
        <end position="510"/>
    </location>
</feature>
<evidence type="ECO:0000256" key="5">
    <source>
        <dbReference type="ARBA" id="ARBA00023014"/>
    </source>
</evidence>
<dbReference type="Proteomes" id="UP000198287">
    <property type="component" value="Unassembled WGS sequence"/>
</dbReference>
<keyword evidence="5" id="KW-0411">Iron-sulfur</keyword>
<comment type="caution">
    <text evidence="9">The sequence shown here is derived from an EMBL/GenBank/DDBJ whole genome shotgun (WGS) entry which is preliminary data.</text>
</comment>
<keyword evidence="4" id="KW-0408">Iron</keyword>
<feature type="region of interest" description="Disordered" evidence="7">
    <location>
        <begin position="574"/>
        <end position="617"/>
    </location>
</feature>
<accession>A0A226E884</accession>
<dbReference type="SMART" id="SM00458">
    <property type="entry name" value="RICIN"/>
    <property type="match status" value="1"/>
</dbReference>
<dbReference type="InterPro" id="IPR006638">
    <property type="entry name" value="Elp3/MiaA/NifB-like_rSAM"/>
</dbReference>
<dbReference type="InterPro" id="IPR000772">
    <property type="entry name" value="Ricin_B_lectin"/>
</dbReference>
<dbReference type="GO" id="GO:0005829">
    <property type="term" value="C:cytosol"/>
    <property type="evidence" value="ECO:0007669"/>
    <property type="project" value="TreeGrafter"/>
</dbReference>
<keyword evidence="3" id="KW-0479">Metal-binding</keyword>
<keyword evidence="2" id="KW-0949">S-adenosyl-L-methionine</keyword>
<dbReference type="Gene3D" id="2.80.10.50">
    <property type="match status" value="1"/>
</dbReference>
<organism evidence="9 10">
    <name type="scientific">Folsomia candida</name>
    <name type="common">Springtail</name>
    <dbReference type="NCBI Taxonomy" id="158441"/>
    <lineage>
        <taxon>Eukaryota</taxon>
        <taxon>Metazoa</taxon>
        <taxon>Ecdysozoa</taxon>
        <taxon>Arthropoda</taxon>
        <taxon>Hexapoda</taxon>
        <taxon>Collembola</taxon>
        <taxon>Entomobryomorpha</taxon>
        <taxon>Isotomoidea</taxon>
        <taxon>Isotomidae</taxon>
        <taxon>Proisotominae</taxon>
        <taxon>Folsomia</taxon>
    </lineage>
</organism>
<dbReference type="Gene3D" id="3.40.50.280">
    <property type="entry name" value="Cobalamin-binding domain"/>
    <property type="match status" value="1"/>
</dbReference>
<dbReference type="OrthoDB" id="431409at2759"/>
<dbReference type="InterPro" id="IPR023404">
    <property type="entry name" value="rSAM_horseshoe"/>
</dbReference>
<dbReference type="GO" id="GO:0003824">
    <property type="term" value="F:catalytic activity"/>
    <property type="evidence" value="ECO:0007669"/>
    <property type="project" value="InterPro"/>
</dbReference>
<dbReference type="PANTHER" id="PTHR43409:SF16">
    <property type="entry name" value="SLR0320 PROTEIN"/>
    <property type="match status" value="1"/>
</dbReference>
<comment type="cofactor">
    <cofactor evidence="1">
        <name>[4Fe-4S] cluster</name>
        <dbReference type="ChEBI" id="CHEBI:49883"/>
    </cofactor>
</comment>
<reference evidence="9 10" key="1">
    <citation type="submission" date="2015-12" db="EMBL/GenBank/DDBJ databases">
        <title>The genome of Folsomia candida.</title>
        <authorList>
            <person name="Faddeeva A."/>
            <person name="Derks M.F."/>
            <person name="Anvar Y."/>
            <person name="Smit S."/>
            <person name="Van Straalen N."/>
            <person name="Roelofs D."/>
        </authorList>
    </citation>
    <scope>NUCLEOTIDE SEQUENCE [LARGE SCALE GENOMIC DNA]</scope>
    <source>
        <strain evidence="9 10">VU population</strain>
        <tissue evidence="9">Whole body</tissue>
    </source>
</reference>
<evidence type="ECO:0000256" key="1">
    <source>
        <dbReference type="ARBA" id="ARBA00001966"/>
    </source>
</evidence>
<dbReference type="InterPro" id="IPR007197">
    <property type="entry name" value="rSAM"/>
</dbReference>
<gene>
    <name evidence="9" type="ORF">Fcan01_10955</name>
</gene>
<dbReference type="SMART" id="SM00729">
    <property type="entry name" value="Elp3"/>
    <property type="match status" value="1"/>
</dbReference>
<dbReference type="PROSITE" id="PS51918">
    <property type="entry name" value="RADICAL_SAM"/>
    <property type="match status" value="1"/>
</dbReference>
<evidence type="ECO:0000256" key="3">
    <source>
        <dbReference type="ARBA" id="ARBA00022723"/>
    </source>
</evidence>
<keyword evidence="6" id="KW-0175">Coiled coil</keyword>
<feature type="compositionally biased region" description="Low complexity" evidence="7">
    <location>
        <begin position="579"/>
        <end position="591"/>
    </location>
</feature>
<dbReference type="PROSITE" id="PS50231">
    <property type="entry name" value="RICIN_B_LECTIN"/>
    <property type="match status" value="1"/>
</dbReference>
<dbReference type="PANTHER" id="PTHR43409">
    <property type="entry name" value="ANAEROBIC MAGNESIUM-PROTOPORPHYRIN IX MONOMETHYL ESTER CYCLASE-RELATED"/>
    <property type="match status" value="1"/>
</dbReference>
<evidence type="ECO:0000256" key="2">
    <source>
        <dbReference type="ARBA" id="ARBA00022691"/>
    </source>
</evidence>
<dbReference type="SFLD" id="SFLDG01082">
    <property type="entry name" value="B12-binding_domain_containing"/>
    <property type="match status" value="1"/>
</dbReference>
<evidence type="ECO:0000313" key="10">
    <source>
        <dbReference type="Proteomes" id="UP000198287"/>
    </source>
</evidence>
<evidence type="ECO:0000259" key="8">
    <source>
        <dbReference type="PROSITE" id="PS51918"/>
    </source>
</evidence>
<name>A0A226E884_FOLCA</name>
<evidence type="ECO:0000256" key="6">
    <source>
        <dbReference type="SAM" id="Coils"/>
    </source>
</evidence>
<dbReference type="Pfam" id="PF04055">
    <property type="entry name" value="Radical_SAM"/>
    <property type="match status" value="1"/>
</dbReference>
<feature type="domain" description="Radical SAM core" evidence="8">
    <location>
        <begin position="191"/>
        <end position="422"/>
    </location>
</feature>
<dbReference type="SUPFAM" id="SSF102114">
    <property type="entry name" value="Radical SAM enzymes"/>
    <property type="match status" value="1"/>
</dbReference>
<evidence type="ECO:0000313" key="9">
    <source>
        <dbReference type="EMBL" id="OXA53510.1"/>
    </source>
</evidence>
<dbReference type="InterPro" id="IPR058240">
    <property type="entry name" value="rSAM_sf"/>
</dbReference>
<sequence>MAHRFLLASFDYLRPKDPSISLASSSLLASLVTKLGNKLDIFHTQYNVRRADAFEIRSQFERDLYEIKPNFVGVGIYIWNDHFIQEAVKNAVIDKEIKCKIICGGPQITYNNHCANSLEIAYPFGDIFIRGYAEESLVKVVENLMGGNEIPITGVHYKGRPDPGQKSIYNFDTLPAPLLMDTLTTNPSFPPKNIHKGFIRLETKRGCPFTCAFCQHKDSYEKRATCEKNRTKQEIQWLVEQGINDVSIVDPIFNSGGTNYLDTMQYFLDYGFKGRLSLQSRFEMVSPQYLVMCSKLLETGINVELEFGVQTINKEECKVIQRANNVKKIIQVSQDLIAREIPFETSLIYGLPLQTISSFRFGLDWLLEFVKPSIAVHAWPLMLLKGTPLFEVKDKFGLVERVLNEDLEELGIKCISSEIKKETGQIISPSWKFFKYISNPLVGMHSLKKLLVFSLALLSCVAGQQVENDETSTVTAKLDGTEPNSPQIPPSSTPTTLQTERTKIGDPNGNLLRENSPFECGMLQQCEIGPDDNTAKVVGILERKLVKMEHTNKKLQTDVDNLLTKLDSVMNSCGCEQKNNTNSNPNNPSSPKSDQLRPSPRPDGNDNSSSSSSENYFPLQTVGPNPRCLDGGAGQGAILIKRCIPNNPAQEWKLSNGSFVNKATQLCLDASGETGVQATTCDTMAQTGSQRWSLLPDSTIANLGSAFCLTTGAYWALSSACDGEPWQRYDYWNRLQTSPGGYYLVTLHFK</sequence>
<evidence type="ECO:0000256" key="4">
    <source>
        <dbReference type="ARBA" id="ARBA00023004"/>
    </source>
</evidence>
<dbReference type="GO" id="GO:0046872">
    <property type="term" value="F:metal ion binding"/>
    <property type="evidence" value="ECO:0007669"/>
    <property type="project" value="UniProtKB-KW"/>
</dbReference>
<dbReference type="EMBL" id="LNIX01000005">
    <property type="protein sequence ID" value="OXA53510.1"/>
    <property type="molecule type" value="Genomic_DNA"/>
</dbReference>
<dbReference type="SUPFAM" id="SSF50370">
    <property type="entry name" value="Ricin B-like lectins"/>
    <property type="match status" value="1"/>
</dbReference>
<dbReference type="GO" id="GO:0051536">
    <property type="term" value="F:iron-sulfur cluster binding"/>
    <property type="evidence" value="ECO:0007669"/>
    <property type="project" value="UniProtKB-KW"/>
</dbReference>
<dbReference type="Gene3D" id="3.80.30.20">
    <property type="entry name" value="tm_1862 like domain"/>
    <property type="match status" value="1"/>
</dbReference>
<dbReference type="CDD" id="cd23415">
    <property type="entry name" value="beta-trefoil_Ricin_AH"/>
    <property type="match status" value="1"/>
</dbReference>
<dbReference type="SFLD" id="SFLDS00029">
    <property type="entry name" value="Radical_SAM"/>
    <property type="match status" value="1"/>
</dbReference>
<feature type="coiled-coil region" evidence="6">
    <location>
        <begin position="538"/>
        <end position="572"/>
    </location>
</feature>
<keyword evidence="10" id="KW-1185">Reference proteome</keyword>
<dbReference type="CDD" id="cd01335">
    <property type="entry name" value="Radical_SAM"/>
    <property type="match status" value="1"/>
</dbReference>
<dbReference type="InterPro" id="IPR051198">
    <property type="entry name" value="BchE-like"/>
</dbReference>
<dbReference type="AlphaFoldDB" id="A0A226E884"/>
<proteinExistence type="predicted"/>
<dbReference type="InterPro" id="IPR035992">
    <property type="entry name" value="Ricin_B-like_lectins"/>
</dbReference>
<protein>
    <submittedName>
        <fullName evidence="9">tRNA-2-methylthio-N(6)-dimethylallyladenosine synthase</fullName>
    </submittedName>
</protein>
<evidence type="ECO:0000256" key="7">
    <source>
        <dbReference type="SAM" id="MobiDB-lite"/>
    </source>
</evidence>